<keyword evidence="5 6" id="KW-0560">Oxidoreductase</keyword>
<accession>A0A2V1DLN2</accession>
<dbReference type="InterPro" id="IPR006091">
    <property type="entry name" value="Acyl-CoA_Oxase/DH_mid-dom"/>
</dbReference>
<evidence type="ECO:0000259" key="7">
    <source>
        <dbReference type="Pfam" id="PF00441"/>
    </source>
</evidence>
<dbReference type="Gene3D" id="2.40.110.10">
    <property type="entry name" value="Butyryl-CoA Dehydrogenase, subunit A, domain 2"/>
    <property type="match status" value="1"/>
</dbReference>
<evidence type="ECO:0000256" key="3">
    <source>
        <dbReference type="ARBA" id="ARBA00022630"/>
    </source>
</evidence>
<dbReference type="OrthoDB" id="10254877at2759"/>
<dbReference type="GO" id="GO:0003995">
    <property type="term" value="F:acyl-CoA dehydrogenase activity"/>
    <property type="evidence" value="ECO:0007669"/>
    <property type="project" value="TreeGrafter"/>
</dbReference>
<dbReference type="STRING" id="97972.A0A2V1DLN2"/>
<dbReference type="InterPro" id="IPR037069">
    <property type="entry name" value="AcylCoA_DH/ox_N_sf"/>
</dbReference>
<feature type="domain" description="Acyl-CoA dehydrogenase/oxidase N-terminal" evidence="9">
    <location>
        <begin position="24"/>
        <end position="153"/>
    </location>
</feature>
<evidence type="ECO:0000259" key="9">
    <source>
        <dbReference type="Pfam" id="PF02771"/>
    </source>
</evidence>
<dbReference type="InterPro" id="IPR046373">
    <property type="entry name" value="Acyl-CoA_Oxase/DH_mid-dom_sf"/>
</dbReference>
<comment type="similarity">
    <text evidence="2 6">Belongs to the acyl-CoA dehydrogenase family.</text>
</comment>
<dbReference type="SUPFAM" id="SSF47203">
    <property type="entry name" value="Acyl-CoA dehydrogenase C-terminal domain-like"/>
    <property type="match status" value="1"/>
</dbReference>
<dbReference type="GO" id="GO:0033539">
    <property type="term" value="P:fatty acid beta-oxidation using acyl-CoA dehydrogenase"/>
    <property type="evidence" value="ECO:0007669"/>
    <property type="project" value="TreeGrafter"/>
</dbReference>
<evidence type="ECO:0000256" key="4">
    <source>
        <dbReference type="ARBA" id="ARBA00022827"/>
    </source>
</evidence>
<comment type="cofactor">
    <cofactor evidence="1 6">
        <name>FAD</name>
        <dbReference type="ChEBI" id="CHEBI:57692"/>
    </cofactor>
</comment>
<organism evidence="10 11">
    <name type="scientific">Periconia macrospinosa</name>
    <dbReference type="NCBI Taxonomy" id="97972"/>
    <lineage>
        <taxon>Eukaryota</taxon>
        <taxon>Fungi</taxon>
        <taxon>Dikarya</taxon>
        <taxon>Ascomycota</taxon>
        <taxon>Pezizomycotina</taxon>
        <taxon>Dothideomycetes</taxon>
        <taxon>Pleosporomycetidae</taxon>
        <taxon>Pleosporales</taxon>
        <taxon>Massarineae</taxon>
        <taxon>Periconiaceae</taxon>
        <taxon>Periconia</taxon>
    </lineage>
</organism>
<dbReference type="EMBL" id="KZ805406">
    <property type="protein sequence ID" value="PVH98751.1"/>
    <property type="molecule type" value="Genomic_DNA"/>
</dbReference>
<dbReference type="Pfam" id="PF02770">
    <property type="entry name" value="Acyl-CoA_dh_M"/>
    <property type="match status" value="1"/>
</dbReference>
<evidence type="ECO:0000256" key="2">
    <source>
        <dbReference type="ARBA" id="ARBA00009347"/>
    </source>
</evidence>
<sequence length="443" mass="48145">MSTSPIIPFSEPPYLAGLPSPYYSESHLRWQKACRAFISEHLLENALQWDTDETVPEHVFTTFSKAGMLIPSLPAPLPVAWLKKVGIHELLGVVKVEEFDYLHSLIYCDEMARTGLAGPGGSMTTGIAFGVPPIIKFGSQQLQERFLPDLLLGNKRTCIAITEPEAGSDVANITTTATKTADGKHYIVNGTKKWITNGIWSDNSAMAVRTGGPGPTGLSMLVVPLKGYPGVSMRRLKVGGQVSAGTTFIELDDVKVPVENLIGQEGMGMKYIMTNFNHERITIAIGGTRSARVALSAAVEYVMKREAFGKPLVEQPVVRHRLAKAGALLESQWAWVEQFVYQMTKLPKDVADVELGGLTAMVKAQAGIVLNECAQTAQLLFGGNGYTKSGQGELIERIYRETPGIRIPGGSEDVMLDLGVRQLVKNFKAKTKALERSKGSSKL</sequence>
<dbReference type="InterPro" id="IPR050741">
    <property type="entry name" value="Acyl-CoA_dehydrogenase"/>
</dbReference>
<keyword evidence="4 6" id="KW-0274">FAD</keyword>
<dbReference type="Gene3D" id="1.10.540.10">
    <property type="entry name" value="Acyl-CoA dehydrogenase/oxidase, N-terminal domain"/>
    <property type="match status" value="1"/>
</dbReference>
<evidence type="ECO:0000313" key="10">
    <source>
        <dbReference type="EMBL" id="PVH98751.1"/>
    </source>
</evidence>
<evidence type="ECO:0000259" key="8">
    <source>
        <dbReference type="Pfam" id="PF02770"/>
    </source>
</evidence>
<keyword evidence="11" id="KW-1185">Reference proteome</keyword>
<dbReference type="PANTHER" id="PTHR48083">
    <property type="entry name" value="MEDIUM-CHAIN SPECIFIC ACYL-COA DEHYDROGENASE, MITOCHONDRIAL-RELATED"/>
    <property type="match status" value="1"/>
</dbReference>
<dbReference type="PANTHER" id="PTHR48083:SF15">
    <property type="entry name" value="ACYL-COA DEHYDROGENASE APDG"/>
    <property type="match status" value="1"/>
</dbReference>
<dbReference type="GO" id="GO:0005737">
    <property type="term" value="C:cytoplasm"/>
    <property type="evidence" value="ECO:0007669"/>
    <property type="project" value="TreeGrafter"/>
</dbReference>
<dbReference type="Proteomes" id="UP000244855">
    <property type="component" value="Unassembled WGS sequence"/>
</dbReference>
<dbReference type="GO" id="GO:0050660">
    <property type="term" value="F:flavin adenine dinucleotide binding"/>
    <property type="evidence" value="ECO:0007669"/>
    <property type="project" value="InterPro"/>
</dbReference>
<evidence type="ECO:0000256" key="5">
    <source>
        <dbReference type="ARBA" id="ARBA00023002"/>
    </source>
</evidence>
<evidence type="ECO:0000256" key="6">
    <source>
        <dbReference type="RuleBase" id="RU362125"/>
    </source>
</evidence>
<proteinExistence type="inferred from homology"/>
<dbReference type="Pfam" id="PF00441">
    <property type="entry name" value="Acyl-CoA_dh_1"/>
    <property type="match status" value="1"/>
</dbReference>
<dbReference type="Pfam" id="PF02771">
    <property type="entry name" value="Acyl-CoA_dh_N"/>
    <property type="match status" value="1"/>
</dbReference>
<feature type="domain" description="Acyl-CoA oxidase/dehydrogenase middle" evidence="8">
    <location>
        <begin position="158"/>
        <end position="254"/>
    </location>
</feature>
<gene>
    <name evidence="10" type="ORF">DM02DRAFT_565712</name>
</gene>
<dbReference type="SUPFAM" id="SSF56645">
    <property type="entry name" value="Acyl-CoA dehydrogenase NM domain-like"/>
    <property type="match status" value="1"/>
</dbReference>
<dbReference type="InterPro" id="IPR036250">
    <property type="entry name" value="AcylCo_DH-like_C"/>
</dbReference>
<reference evidence="10 11" key="1">
    <citation type="journal article" date="2018" name="Sci. Rep.">
        <title>Comparative genomics provides insights into the lifestyle and reveals functional heterogeneity of dark septate endophytic fungi.</title>
        <authorList>
            <person name="Knapp D.G."/>
            <person name="Nemeth J.B."/>
            <person name="Barry K."/>
            <person name="Hainaut M."/>
            <person name="Henrissat B."/>
            <person name="Johnson J."/>
            <person name="Kuo A."/>
            <person name="Lim J.H.P."/>
            <person name="Lipzen A."/>
            <person name="Nolan M."/>
            <person name="Ohm R.A."/>
            <person name="Tamas L."/>
            <person name="Grigoriev I.V."/>
            <person name="Spatafora J.W."/>
            <person name="Nagy L.G."/>
            <person name="Kovacs G.M."/>
        </authorList>
    </citation>
    <scope>NUCLEOTIDE SEQUENCE [LARGE SCALE GENOMIC DNA]</scope>
    <source>
        <strain evidence="10 11">DSE2036</strain>
    </source>
</reference>
<dbReference type="AlphaFoldDB" id="A0A2V1DLN2"/>
<feature type="domain" description="Acyl-CoA dehydrogenase/oxidase C-terminal" evidence="7">
    <location>
        <begin position="266"/>
        <end position="423"/>
    </location>
</feature>
<dbReference type="InterPro" id="IPR009100">
    <property type="entry name" value="AcylCoA_DH/oxidase_NM_dom_sf"/>
</dbReference>
<evidence type="ECO:0000313" key="11">
    <source>
        <dbReference type="Proteomes" id="UP000244855"/>
    </source>
</evidence>
<evidence type="ECO:0000256" key="1">
    <source>
        <dbReference type="ARBA" id="ARBA00001974"/>
    </source>
</evidence>
<keyword evidence="3 6" id="KW-0285">Flavoprotein</keyword>
<dbReference type="InterPro" id="IPR009075">
    <property type="entry name" value="AcylCo_DH/oxidase_C"/>
</dbReference>
<protein>
    <submittedName>
        <fullName evidence="10">Short-chain specific acyl-CoA dehydrogenase mitochondrial</fullName>
    </submittedName>
</protein>
<dbReference type="InterPro" id="IPR013786">
    <property type="entry name" value="AcylCoA_DH/ox_N"/>
</dbReference>
<name>A0A2V1DLN2_9PLEO</name>
<dbReference type="Gene3D" id="1.20.140.10">
    <property type="entry name" value="Butyryl-CoA Dehydrogenase, subunit A, domain 3"/>
    <property type="match status" value="1"/>
</dbReference>